<organism evidence="2 3">
    <name type="scientific">Chilo suppressalis</name>
    <name type="common">Asiatic rice borer moth</name>
    <dbReference type="NCBI Taxonomy" id="168631"/>
    <lineage>
        <taxon>Eukaryota</taxon>
        <taxon>Metazoa</taxon>
        <taxon>Ecdysozoa</taxon>
        <taxon>Arthropoda</taxon>
        <taxon>Hexapoda</taxon>
        <taxon>Insecta</taxon>
        <taxon>Pterygota</taxon>
        <taxon>Neoptera</taxon>
        <taxon>Endopterygota</taxon>
        <taxon>Lepidoptera</taxon>
        <taxon>Glossata</taxon>
        <taxon>Ditrysia</taxon>
        <taxon>Pyraloidea</taxon>
        <taxon>Crambidae</taxon>
        <taxon>Crambinae</taxon>
        <taxon>Chilo</taxon>
    </lineage>
</organism>
<evidence type="ECO:0000256" key="1">
    <source>
        <dbReference type="SAM" id="MobiDB-lite"/>
    </source>
</evidence>
<proteinExistence type="predicted"/>
<evidence type="ECO:0000313" key="3">
    <source>
        <dbReference type="Proteomes" id="UP001153292"/>
    </source>
</evidence>
<protein>
    <recommendedName>
        <fullName evidence="4">Regulatory protein zeste</fullName>
    </recommendedName>
</protein>
<name>A0ABN8EBY6_CHISP</name>
<dbReference type="Proteomes" id="UP001153292">
    <property type="component" value="Chromosome 1"/>
</dbReference>
<feature type="region of interest" description="Disordered" evidence="1">
    <location>
        <begin position="162"/>
        <end position="201"/>
    </location>
</feature>
<keyword evidence="3" id="KW-1185">Reference proteome</keyword>
<dbReference type="EMBL" id="OU963894">
    <property type="protein sequence ID" value="CAH0663513.1"/>
    <property type="molecule type" value="Genomic_DNA"/>
</dbReference>
<accession>A0ABN8EBY6</accession>
<gene>
    <name evidence="2" type="ORF">CHILSU_LOCUS121</name>
</gene>
<reference evidence="2" key="1">
    <citation type="submission" date="2021-12" db="EMBL/GenBank/DDBJ databases">
        <authorList>
            <person name="King R."/>
        </authorList>
    </citation>
    <scope>NUCLEOTIDE SEQUENCE</scope>
</reference>
<sequence length="280" mass="32327">MRTSYRQYLLMVDFMEKNGDLSKPGGGVGGRHFIDIKWKQLTKLLNNEDSGNSRSEPKWRKVWSDLKNNTKKKVAKLNKTASGTCFVPDLQLSLTEVENKVMQIIGDQRATSTAIEENGYQQVEESLVTTENAMCTNGLQLKTKIEEQWSGTSNEFTEVPLHPSHTSFCTKEPAAPASTSASGNSTEQEEENWQQPPHKKKKVDRLAKLFVNADRVSREYARERDIVYEKLESERLRLREYELRERVRQRDLELQLQAKWLEFMKEGMSAILKFMESKKS</sequence>
<feature type="compositionally biased region" description="Polar residues" evidence="1">
    <location>
        <begin position="177"/>
        <end position="186"/>
    </location>
</feature>
<evidence type="ECO:0008006" key="4">
    <source>
        <dbReference type="Google" id="ProtNLM"/>
    </source>
</evidence>
<evidence type="ECO:0000313" key="2">
    <source>
        <dbReference type="EMBL" id="CAH0663513.1"/>
    </source>
</evidence>